<evidence type="ECO:0000256" key="1">
    <source>
        <dbReference type="ARBA" id="ARBA00010641"/>
    </source>
</evidence>
<dbReference type="InterPro" id="IPR013324">
    <property type="entry name" value="RNA_pol_sigma_r3/r4-like"/>
</dbReference>
<dbReference type="Gene3D" id="1.10.1740.10">
    <property type="match status" value="1"/>
</dbReference>
<evidence type="ECO:0000256" key="2">
    <source>
        <dbReference type="ARBA" id="ARBA00023015"/>
    </source>
</evidence>
<feature type="region of interest" description="Disordered" evidence="5">
    <location>
        <begin position="1"/>
        <end position="35"/>
    </location>
</feature>
<keyword evidence="2" id="KW-0805">Transcription regulation</keyword>
<dbReference type="PANTHER" id="PTHR43133">
    <property type="entry name" value="RNA POLYMERASE ECF-TYPE SIGMA FACTO"/>
    <property type="match status" value="1"/>
</dbReference>
<dbReference type="EMBL" id="JAULBC010000001">
    <property type="protein sequence ID" value="MEX6686824.1"/>
    <property type="molecule type" value="Genomic_DNA"/>
</dbReference>
<gene>
    <name evidence="6" type="ORF">QTN47_04920</name>
</gene>
<dbReference type="InterPro" id="IPR013325">
    <property type="entry name" value="RNA_pol_sigma_r2"/>
</dbReference>
<dbReference type="Proteomes" id="UP001560573">
    <property type="component" value="Unassembled WGS sequence"/>
</dbReference>
<dbReference type="InterPro" id="IPR039425">
    <property type="entry name" value="RNA_pol_sigma-70-like"/>
</dbReference>
<dbReference type="SUPFAM" id="SSF88946">
    <property type="entry name" value="Sigma2 domain of RNA polymerase sigma factors"/>
    <property type="match status" value="1"/>
</dbReference>
<evidence type="ECO:0000313" key="7">
    <source>
        <dbReference type="Proteomes" id="UP001560573"/>
    </source>
</evidence>
<evidence type="ECO:0000256" key="4">
    <source>
        <dbReference type="ARBA" id="ARBA00023163"/>
    </source>
</evidence>
<keyword evidence="7" id="KW-1185">Reference proteome</keyword>
<evidence type="ECO:0000256" key="3">
    <source>
        <dbReference type="ARBA" id="ARBA00023082"/>
    </source>
</evidence>
<accession>A0ABV3ZEI9</accession>
<name>A0ABV3ZEI9_9BACT</name>
<organism evidence="6 7">
    <name type="scientific">Danxiaibacter flavus</name>
    <dbReference type="NCBI Taxonomy" id="3049108"/>
    <lineage>
        <taxon>Bacteria</taxon>
        <taxon>Pseudomonadati</taxon>
        <taxon>Bacteroidota</taxon>
        <taxon>Chitinophagia</taxon>
        <taxon>Chitinophagales</taxon>
        <taxon>Chitinophagaceae</taxon>
        <taxon>Danxiaibacter</taxon>
    </lineage>
</organism>
<dbReference type="RefSeq" id="WP_369328221.1">
    <property type="nucleotide sequence ID" value="NZ_JAULBC010000001.1"/>
</dbReference>
<dbReference type="InterPro" id="IPR014284">
    <property type="entry name" value="RNA_pol_sigma-70_dom"/>
</dbReference>
<dbReference type="PANTHER" id="PTHR43133:SF51">
    <property type="entry name" value="RNA POLYMERASE SIGMA FACTOR"/>
    <property type="match status" value="1"/>
</dbReference>
<comment type="similarity">
    <text evidence="1">Belongs to the sigma-70 factor family. ECF subfamily.</text>
</comment>
<keyword evidence="3" id="KW-0731">Sigma factor</keyword>
<protein>
    <submittedName>
        <fullName evidence="6">Sigma-70 family RNA polymerase sigma factor</fullName>
    </submittedName>
</protein>
<keyword evidence="4" id="KW-0804">Transcription</keyword>
<feature type="compositionally biased region" description="Polar residues" evidence="5">
    <location>
        <begin position="1"/>
        <end position="15"/>
    </location>
</feature>
<dbReference type="NCBIfam" id="TIGR02937">
    <property type="entry name" value="sigma70-ECF"/>
    <property type="match status" value="1"/>
</dbReference>
<evidence type="ECO:0000313" key="6">
    <source>
        <dbReference type="EMBL" id="MEX6686824.1"/>
    </source>
</evidence>
<proteinExistence type="inferred from homology"/>
<dbReference type="SUPFAM" id="SSF88659">
    <property type="entry name" value="Sigma3 and sigma4 domains of RNA polymerase sigma factors"/>
    <property type="match status" value="1"/>
</dbReference>
<evidence type="ECO:0000256" key="5">
    <source>
        <dbReference type="SAM" id="MobiDB-lite"/>
    </source>
</evidence>
<comment type="caution">
    <text evidence="6">The sequence shown here is derived from an EMBL/GenBank/DDBJ whole genome shotgun (WGS) entry which is preliminary data.</text>
</comment>
<reference evidence="6 7" key="1">
    <citation type="submission" date="2023-07" db="EMBL/GenBank/DDBJ databases">
        <authorList>
            <person name="Lian W.-H."/>
        </authorList>
    </citation>
    <scope>NUCLEOTIDE SEQUENCE [LARGE SCALE GENOMIC DNA]</scope>
    <source>
        <strain evidence="6 7">SYSU DXS3180</strain>
    </source>
</reference>
<sequence length="222" mass="25375">MQVTLNVTGGHSPQATFKEDAGLPGKTNTQPAPHPDQKYIDALLTNNAEVLNELYQRFSGKIKWMILQNNGTEADIPDVFQDALLSIYHRAKTKGFILTCPFDAYFYMVCKNLWLSQLHKRKAQKLLLTDTTQYENIDDNSNKLADECLMQQARRDLLTEKLDTIGQSNKEFLQLCWSGISMEEVARIFKISYGYARKKKSECVAKLVLQVKKSPYFKLLKG</sequence>